<dbReference type="InterPro" id="IPR046878">
    <property type="entry name" value="Big_14"/>
</dbReference>
<dbReference type="Proteomes" id="UP001258181">
    <property type="component" value="Unassembled WGS sequence"/>
</dbReference>
<dbReference type="PROSITE" id="PS51257">
    <property type="entry name" value="PROKAR_LIPOPROTEIN"/>
    <property type="match status" value="1"/>
</dbReference>
<feature type="signal peptide" evidence="2">
    <location>
        <begin position="1"/>
        <end position="19"/>
    </location>
</feature>
<organism evidence="4 5">
    <name type="scientific">Fictibacillus barbaricus</name>
    <dbReference type="NCBI Taxonomy" id="182136"/>
    <lineage>
        <taxon>Bacteria</taxon>
        <taxon>Bacillati</taxon>
        <taxon>Bacillota</taxon>
        <taxon>Bacilli</taxon>
        <taxon>Bacillales</taxon>
        <taxon>Fictibacillaceae</taxon>
        <taxon>Fictibacillus</taxon>
    </lineage>
</organism>
<reference evidence="4 5" key="1">
    <citation type="submission" date="2023-07" db="EMBL/GenBank/DDBJ databases">
        <title>Sorghum-associated microbial communities from plants grown in Nebraska, USA.</title>
        <authorList>
            <person name="Schachtman D."/>
        </authorList>
    </citation>
    <scope>NUCLEOTIDE SEQUENCE [LARGE SCALE GENOMIC DNA]</scope>
    <source>
        <strain evidence="4 5">BE211</strain>
    </source>
</reference>
<dbReference type="EMBL" id="JAVDWA010000005">
    <property type="protein sequence ID" value="MDR7073904.1"/>
    <property type="molecule type" value="Genomic_DNA"/>
</dbReference>
<keyword evidence="5" id="KW-1185">Reference proteome</keyword>
<comment type="caution">
    <text evidence="4">The sequence shown here is derived from an EMBL/GenBank/DDBJ whole genome shotgun (WGS) entry which is preliminary data.</text>
</comment>
<keyword evidence="2" id="KW-0732">Signal</keyword>
<feature type="chain" id="PRO_5047493921" description="Bacterial Ig-like domain-containing protein" evidence="2">
    <location>
        <begin position="20"/>
        <end position="146"/>
    </location>
</feature>
<feature type="region of interest" description="Disordered" evidence="1">
    <location>
        <begin position="28"/>
        <end position="54"/>
    </location>
</feature>
<evidence type="ECO:0000256" key="1">
    <source>
        <dbReference type="SAM" id="MobiDB-lite"/>
    </source>
</evidence>
<protein>
    <recommendedName>
        <fullName evidence="3">Bacterial Ig-like domain-containing protein</fullName>
    </recommendedName>
</protein>
<sequence>MRKNWLIIMSCLMVLLAACGNKPEPIKDKNSGAPGVKNEIPAEQAGVKAEWKREEGKNQGKLILKNSSEKNVGTGTAYKIEKWTDGKWEKVNTDQMFTEQMIEVKAGEAYEQPVELKEKEAGTYRITKTFFEDEKKHDIAVVFDKK</sequence>
<name>A0ABU1U360_9BACL</name>
<feature type="domain" description="Bacterial Ig-like" evidence="3">
    <location>
        <begin position="52"/>
        <end position="135"/>
    </location>
</feature>
<dbReference type="Pfam" id="PF20251">
    <property type="entry name" value="Big_14"/>
    <property type="match status" value="1"/>
</dbReference>
<proteinExistence type="predicted"/>
<gene>
    <name evidence="4" type="ORF">J2X07_002894</name>
</gene>
<evidence type="ECO:0000256" key="2">
    <source>
        <dbReference type="SAM" id="SignalP"/>
    </source>
</evidence>
<evidence type="ECO:0000259" key="3">
    <source>
        <dbReference type="Pfam" id="PF20251"/>
    </source>
</evidence>
<evidence type="ECO:0000313" key="4">
    <source>
        <dbReference type="EMBL" id="MDR7073904.1"/>
    </source>
</evidence>
<evidence type="ECO:0000313" key="5">
    <source>
        <dbReference type="Proteomes" id="UP001258181"/>
    </source>
</evidence>
<accession>A0ABU1U360</accession>